<comment type="caution">
    <text evidence="2">The sequence shown here is derived from an EMBL/GenBank/DDBJ whole genome shotgun (WGS) entry which is preliminary data.</text>
</comment>
<feature type="signal peptide" evidence="1">
    <location>
        <begin position="1"/>
        <end position="20"/>
    </location>
</feature>
<name>A0ABW9RQW1_9BACT</name>
<dbReference type="InterPro" id="IPR045444">
    <property type="entry name" value="DUF6503"/>
</dbReference>
<reference evidence="2 3" key="1">
    <citation type="submission" date="2019-02" db="EMBL/GenBank/DDBJ databases">
        <authorList>
            <person name="Goldberg S.R."/>
            <person name="Haltli B.A."/>
            <person name="Correa H."/>
            <person name="Russell K.G."/>
        </authorList>
    </citation>
    <scope>NUCLEOTIDE SEQUENCE [LARGE SCALE GENOMIC DNA]</scope>
    <source>
        <strain evidence="2 3">JCM 16186</strain>
    </source>
</reference>
<gene>
    <name evidence="2" type="ORF">E1163_10315</name>
</gene>
<sequence>MKIIQLALLIIIPASVFGQADVNQIINKSIQFHDPEGQWQKVALKMIIDEPRTSWPERHSELLLNNQNGNFSLKRNPEGHNLKWLYEDGKSSTFMDQASSETLPADSVSKYRLQPTRTEGYKQFYSFTLGLPMSLKTAGGQIKHEVEQVGFHGQTVYAVTYQLEKPLISSSWVFYFDTNTYQLLGCSLLNDETGEPAEYLKFDKILIETGGLKLPRVKHWFDADDHYLGSDIVVTCEVL</sequence>
<dbReference type="Pfam" id="PF20113">
    <property type="entry name" value="DUF6503"/>
    <property type="match status" value="1"/>
</dbReference>
<evidence type="ECO:0000313" key="2">
    <source>
        <dbReference type="EMBL" id="MTI25335.1"/>
    </source>
</evidence>
<dbReference type="RefSeq" id="WP_155171367.1">
    <property type="nucleotide sequence ID" value="NZ_BAAAFL010000010.1"/>
</dbReference>
<keyword evidence="1" id="KW-0732">Signal</keyword>
<accession>A0ABW9RQW1</accession>
<evidence type="ECO:0000256" key="1">
    <source>
        <dbReference type="SAM" id="SignalP"/>
    </source>
</evidence>
<organism evidence="2 3">
    <name type="scientific">Fulvivirga kasyanovii</name>
    <dbReference type="NCBI Taxonomy" id="396812"/>
    <lineage>
        <taxon>Bacteria</taxon>
        <taxon>Pseudomonadati</taxon>
        <taxon>Bacteroidota</taxon>
        <taxon>Cytophagia</taxon>
        <taxon>Cytophagales</taxon>
        <taxon>Fulvivirgaceae</taxon>
        <taxon>Fulvivirga</taxon>
    </lineage>
</organism>
<evidence type="ECO:0000313" key="3">
    <source>
        <dbReference type="Proteomes" id="UP000798808"/>
    </source>
</evidence>
<proteinExistence type="predicted"/>
<feature type="chain" id="PRO_5045970985" evidence="1">
    <location>
        <begin position="21"/>
        <end position="239"/>
    </location>
</feature>
<protein>
    <submittedName>
        <fullName evidence="2">Uncharacterized protein</fullName>
    </submittedName>
</protein>
<dbReference type="Proteomes" id="UP000798808">
    <property type="component" value="Unassembled WGS sequence"/>
</dbReference>
<keyword evidence="3" id="KW-1185">Reference proteome</keyword>
<dbReference type="EMBL" id="SMLW01000505">
    <property type="protein sequence ID" value="MTI25335.1"/>
    <property type="molecule type" value="Genomic_DNA"/>
</dbReference>